<accession>A0A1Y1HVA2</accession>
<dbReference type="OrthoDB" id="438440at2759"/>
<dbReference type="PANTHER" id="PTHR46086:SF3">
    <property type="entry name" value="TRIACYLGLYCEROL LIPASE OBL1"/>
    <property type="match status" value="1"/>
</dbReference>
<dbReference type="OMA" id="DARNTHA"/>
<keyword evidence="1" id="KW-0472">Membrane</keyword>
<dbReference type="InterPro" id="IPR002921">
    <property type="entry name" value="Fungal_lipase-type"/>
</dbReference>
<dbReference type="Gene3D" id="3.40.50.1820">
    <property type="entry name" value="alpha/beta hydrolase"/>
    <property type="match status" value="1"/>
</dbReference>
<evidence type="ECO:0000256" key="1">
    <source>
        <dbReference type="SAM" id="Phobius"/>
    </source>
</evidence>
<sequence>MRSRPENWVDRNWVAAPGNPPLPPPLFLPLVTVPQVRTGLWKGARWLLRWPSITELLMICQVVPLLLPPFPQLLNNVLEEGLSWLYGKYGDSDGQCPDLFRDPFKFALFIPVIVKRVGRSCSLFLQWYRFLLNPVPKPMVNRNHALINFLQGTDFSLLAGFDVEALVRDPWLTKQKTQLMALCSRLAYERWHIARTIVDESWGGFTFECAWHFDQISLIPEPGKPRETAYVKTSAMLLTAPGGVAVLAFRGTEPLENVGWLTDFDVVPPEQDPVGWPYGKYHSGFRRALGLGHHLQGDPSVQCGFLIQEGDVLIRKPPENRSPFDIITAKIEELLSGGGRLFVTGHSLGGAVANLYVAAATIPPGDSSLSSNIECGLFTYGQPRVGNNQYARNVMRGLQHQAISDESVRYVRVVNTNDIVPRDPPPLDLFYQHSGQLVFLEPAPTKPPRANPLPINPAAASGSIVFLQEQPIIFRAWAITQGTQKALYAWEDYKNRLPGSSAVNVTLTWLAVYTTLIPLLFIGPVLLMVDPLTCAVLAAIGVGLLGLPVGLLDHSLTGYEAAISNSVDGDWIEQ</sequence>
<protein>
    <recommendedName>
        <fullName evidence="2">Fungal lipase-type domain-containing protein</fullName>
    </recommendedName>
</protein>
<dbReference type="CDD" id="cd00519">
    <property type="entry name" value="Lipase_3"/>
    <property type="match status" value="1"/>
</dbReference>
<dbReference type="SUPFAM" id="SSF53474">
    <property type="entry name" value="alpha/beta-Hydrolases"/>
    <property type="match status" value="1"/>
</dbReference>
<keyword evidence="1" id="KW-0812">Transmembrane</keyword>
<organism evidence="3 4">
    <name type="scientific">Klebsormidium nitens</name>
    <name type="common">Green alga</name>
    <name type="synonym">Ulothrix nitens</name>
    <dbReference type="NCBI Taxonomy" id="105231"/>
    <lineage>
        <taxon>Eukaryota</taxon>
        <taxon>Viridiplantae</taxon>
        <taxon>Streptophyta</taxon>
        <taxon>Klebsormidiophyceae</taxon>
        <taxon>Klebsormidiales</taxon>
        <taxon>Klebsormidiaceae</taxon>
        <taxon>Klebsormidium</taxon>
    </lineage>
</organism>
<dbReference type="AlphaFoldDB" id="A0A1Y1HVA2"/>
<dbReference type="GO" id="GO:0004806">
    <property type="term" value="F:triacylglycerol lipase activity"/>
    <property type="evidence" value="ECO:0007669"/>
    <property type="project" value="InterPro"/>
</dbReference>
<evidence type="ECO:0000313" key="4">
    <source>
        <dbReference type="Proteomes" id="UP000054558"/>
    </source>
</evidence>
<evidence type="ECO:0000313" key="3">
    <source>
        <dbReference type="EMBL" id="GAQ81129.1"/>
    </source>
</evidence>
<dbReference type="EMBL" id="DF237020">
    <property type="protein sequence ID" value="GAQ81129.1"/>
    <property type="molecule type" value="Genomic_DNA"/>
</dbReference>
<keyword evidence="4" id="KW-1185">Reference proteome</keyword>
<dbReference type="InterPro" id="IPR044819">
    <property type="entry name" value="OBL-like"/>
</dbReference>
<dbReference type="InterPro" id="IPR029058">
    <property type="entry name" value="AB_hydrolase_fold"/>
</dbReference>
<feature type="domain" description="Fungal lipase-type" evidence="2">
    <location>
        <begin position="246"/>
        <end position="425"/>
    </location>
</feature>
<dbReference type="ESTHER" id="kleni-a0a1y1hva2">
    <property type="family name" value="Triacylglycerol-lipase-OBL1-like"/>
</dbReference>
<dbReference type="Pfam" id="PF01764">
    <property type="entry name" value="Lipase_3"/>
    <property type="match status" value="1"/>
</dbReference>
<dbReference type="Proteomes" id="UP000054558">
    <property type="component" value="Unassembled WGS sequence"/>
</dbReference>
<dbReference type="GO" id="GO:0006629">
    <property type="term" value="P:lipid metabolic process"/>
    <property type="evidence" value="ECO:0007669"/>
    <property type="project" value="InterPro"/>
</dbReference>
<name>A0A1Y1HVA2_KLENI</name>
<proteinExistence type="predicted"/>
<gene>
    <name evidence="3" type="ORF">KFL_000710340</name>
</gene>
<evidence type="ECO:0000259" key="2">
    <source>
        <dbReference type="Pfam" id="PF01764"/>
    </source>
</evidence>
<feature type="transmembrane region" description="Helical" evidence="1">
    <location>
        <begin position="507"/>
        <end position="527"/>
    </location>
</feature>
<reference evidence="3 4" key="1">
    <citation type="journal article" date="2014" name="Nat. Commun.">
        <title>Klebsormidium flaccidum genome reveals primary factors for plant terrestrial adaptation.</title>
        <authorList>
            <person name="Hori K."/>
            <person name="Maruyama F."/>
            <person name="Fujisawa T."/>
            <person name="Togashi T."/>
            <person name="Yamamoto N."/>
            <person name="Seo M."/>
            <person name="Sato S."/>
            <person name="Yamada T."/>
            <person name="Mori H."/>
            <person name="Tajima N."/>
            <person name="Moriyama T."/>
            <person name="Ikeuchi M."/>
            <person name="Watanabe M."/>
            <person name="Wada H."/>
            <person name="Kobayashi K."/>
            <person name="Saito M."/>
            <person name="Masuda T."/>
            <person name="Sasaki-Sekimoto Y."/>
            <person name="Mashiguchi K."/>
            <person name="Awai K."/>
            <person name="Shimojima M."/>
            <person name="Masuda S."/>
            <person name="Iwai M."/>
            <person name="Nobusawa T."/>
            <person name="Narise T."/>
            <person name="Kondo S."/>
            <person name="Saito H."/>
            <person name="Sato R."/>
            <person name="Murakawa M."/>
            <person name="Ihara Y."/>
            <person name="Oshima-Yamada Y."/>
            <person name="Ohtaka K."/>
            <person name="Satoh M."/>
            <person name="Sonobe K."/>
            <person name="Ishii M."/>
            <person name="Ohtani R."/>
            <person name="Kanamori-Sato M."/>
            <person name="Honoki R."/>
            <person name="Miyazaki D."/>
            <person name="Mochizuki H."/>
            <person name="Umetsu J."/>
            <person name="Higashi K."/>
            <person name="Shibata D."/>
            <person name="Kamiya Y."/>
            <person name="Sato N."/>
            <person name="Nakamura Y."/>
            <person name="Tabata S."/>
            <person name="Ida S."/>
            <person name="Kurokawa K."/>
            <person name="Ohta H."/>
        </authorList>
    </citation>
    <scope>NUCLEOTIDE SEQUENCE [LARGE SCALE GENOMIC DNA]</scope>
    <source>
        <strain evidence="3 4">NIES-2285</strain>
    </source>
</reference>
<dbReference type="PANTHER" id="PTHR46086">
    <property type="entry name" value="ALPHA/BETA-HYDROLASES SUPERFAMILY PROTEIN"/>
    <property type="match status" value="1"/>
</dbReference>
<keyword evidence="1" id="KW-1133">Transmembrane helix</keyword>
<feature type="transmembrane region" description="Helical" evidence="1">
    <location>
        <begin position="534"/>
        <end position="552"/>
    </location>
</feature>